<dbReference type="Gene3D" id="3.20.20.80">
    <property type="entry name" value="Glycosidases"/>
    <property type="match status" value="1"/>
</dbReference>
<evidence type="ECO:0000256" key="6">
    <source>
        <dbReference type="ARBA" id="ARBA00023295"/>
    </source>
</evidence>
<keyword evidence="12" id="KW-1185">Reference proteome</keyword>
<dbReference type="NCBIfam" id="NF006968">
    <property type="entry name" value="PRK09441.1-1"/>
    <property type="match status" value="1"/>
</dbReference>
<evidence type="ECO:0000256" key="5">
    <source>
        <dbReference type="ARBA" id="ARBA00023277"/>
    </source>
</evidence>
<dbReference type="EMBL" id="CP014160">
    <property type="protein sequence ID" value="AMB93942.1"/>
    <property type="molecule type" value="Genomic_DNA"/>
</dbReference>
<evidence type="ECO:0000313" key="10">
    <source>
        <dbReference type="EMBL" id="AMB93942.1"/>
    </source>
</evidence>
<gene>
    <name evidence="10" type="ORF">AWM72_03790</name>
    <name evidence="11" type="ORF">CYJ28_07945</name>
</gene>
<evidence type="ECO:0000256" key="7">
    <source>
        <dbReference type="PIRSR" id="PIRSR001021-1"/>
    </source>
</evidence>
<accession>A0A0X8FAW7</accession>
<evidence type="ECO:0000256" key="3">
    <source>
        <dbReference type="ARBA" id="ARBA00022723"/>
    </source>
</evidence>
<dbReference type="Gene3D" id="2.40.30.140">
    <property type="match status" value="1"/>
</dbReference>
<proteinExistence type="inferred from homology"/>
<dbReference type="GeneID" id="92903192"/>
<dbReference type="Proteomes" id="UP000069912">
    <property type="component" value="Chromosome"/>
</dbReference>
<dbReference type="SUPFAM" id="SSF51445">
    <property type="entry name" value="(Trans)glycosidases"/>
    <property type="match status" value="1"/>
</dbReference>
<keyword evidence="8" id="KW-0106">Calcium</keyword>
<dbReference type="Pfam" id="PF09154">
    <property type="entry name" value="Alpha-amy_C_pro"/>
    <property type="match status" value="1"/>
</dbReference>
<dbReference type="OrthoDB" id="9805159at2"/>
<comment type="cofactor">
    <cofactor evidence="1">
        <name>Ca(2+)</name>
        <dbReference type="ChEBI" id="CHEBI:29108"/>
    </cofactor>
</comment>
<feature type="binding site" evidence="8">
    <location>
        <position position="202"/>
    </location>
    <ligand>
        <name>Ca(2+)</name>
        <dbReference type="ChEBI" id="CHEBI:29108"/>
        <label>1</label>
    </ligand>
</feature>
<dbReference type="GO" id="GO:0004553">
    <property type="term" value="F:hydrolase activity, hydrolyzing O-glycosyl compounds"/>
    <property type="evidence" value="ECO:0007669"/>
    <property type="project" value="InterPro"/>
</dbReference>
<dbReference type="SMART" id="SM00642">
    <property type="entry name" value="Aamy"/>
    <property type="match status" value="1"/>
</dbReference>
<dbReference type="InterPro" id="IPR006047">
    <property type="entry name" value="GH13_cat_dom"/>
</dbReference>
<keyword evidence="4" id="KW-0378">Hydrolase</keyword>
<dbReference type="PIRSF" id="PIRSF001021">
    <property type="entry name" value="Alph-amls_thrmst"/>
    <property type="match status" value="1"/>
</dbReference>
<organism evidence="10 12">
    <name type="scientific">Aerococcus sanguinicola</name>
    <dbReference type="NCBI Taxonomy" id="119206"/>
    <lineage>
        <taxon>Bacteria</taxon>
        <taxon>Bacillati</taxon>
        <taxon>Bacillota</taxon>
        <taxon>Bacilli</taxon>
        <taxon>Lactobacillales</taxon>
        <taxon>Aerococcaceae</taxon>
        <taxon>Aerococcus</taxon>
    </lineage>
</organism>
<dbReference type="InterPro" id="IPR017853">
    <property type="entry name" value="GH"/>
</dbReference>
<dbReference type="InterPro" id="IPR013776">
    <property type="entry name" value="A-amylase_thermo"/>
</dbReference>
<feature type="active site" description="Proton donor" evidence="7">
    <location>
        <position position="262"/>
    </location>
</feature>
<reference evidence="10 12" key="1">
    <citation type="journal article" date="2016" name="Genome Announc.">
        <title>Complete Genome Sequences of Aerococcus christensenii CCUG 28831T, Aerococcus sanguinicola CCUG 43001T, Aerococcus urinae CCUG 36881T, Aerococcus urinaeequi CCUG 28094T, Aerococcus urinaehominis CCUG 42038 BT, and Aerococcus viridans CCUG 4311T.</title>
        <authorList>
            <person name="Carkaci D."/>
            <person name="Dargis R."/>
            <person name="Nielsen X.C."/>
            <person name="Skovgaard O."/>
            <person name="Fuursted K."/>
            <person name="Christensen J.J."/>
        </authorList>
    </citation>
    <scope>NUCLEOTIDE SEQUENCE [LARGE SCALE GENOMIC DNA]</scope>
    <source>
        <strain evidence="10 12">CCUG43001</strain>
    </source>
</reference>
<evidence type="ECO:0000256" key="4">
    <source>
        <dbReference type="ARBA" id="ARBA00022801"/>
    </source>
</evidence>
<dbReference type="Pfam" id="PF00128">
    <property type="entry name" value="Alpha-amylase"/>
    <property type="match status" value="1"/>
</dbReference>
<evidence type="ECO:0000313" key="11">
    <source>
        <dbReference type="EMBL" id="PKZ21108.1"/>
    </source>
</evidence>
<dbReference type="AlphaFoldDB" id="A0A0X8FAW7"/>
<reference evidence="11 13" key="3">
    <citation type="submission" date="2017-12" db="EMBL/GenBank/DDBJ databases">
        <title>Phylogenetic diversity of female urinary microbiome.</title>
        <authorList>
            <person name="Thomas-White K."/>
            <person name="Wolfe A.J."/>
        </authorList>
    </citation>
    <scope>NUCLEOTIDE SEQUENCE [LARGE SCALE GENOMIC DNA]</scope>
    <source>
        <strain evidence="11 13">UMB0139</strain>
    </source>
</reference>
<feature type="active site" description="Nucleophile" evidence="7">
    <location>
        <position position="233"/>
    </location>
</feature>
<evidence type="ECO:0000259" key="9">
    <source>
        <dbReference type="SMART" id="SM00642"/>
    </source>
</evidence>
<sequence length="481" mass="54445">MNGTMIQYFEWELADDGKHWQRVAKDAQHLADKGFSHIWLPPATKGTGTNDVGYGVYDLYDLGEFDQKGSQRTKYGTKDEYMKAIQALQEAGISVLGDVVLNHKAGADESERFEAYEVNPDNRQEIISDAHEIEGWTKFTFPGRGDTYSAFKWNWTHFSGVDYDQATDSKGIFMIKGLNKGWADNDEVDNEKGNFDYLMFADIDYRHPDVVKEVENWAKWYVQETGLNGFRLDALKHINADFIEELAAKLLEADPDFYLIGEYWKGDYASLENYMNETSFDIDLFDVKLHQNFKAASEAVDGFDMSSLLDDTLLQKNPTLAIPFVDNHDSQPGQSLESWVQDWFKPLAYALILLHQDGLPCVFYGDYYGIGGDKPIPGKQELLDKLLDLRQKQAYGKQNNYFDHPNCVGFTREGDDDHPDGLALLMSNGEAGFKDMYVGQAHAGQEWQDALGKSQDTITINDDGYGHFTCPAGGVSVWTRV</sequence>
<dbReference type="RefSeq" id="WP_067973420.1">
    <property type="nucleotide sequence ID" value="NZ_CAJHKM010000005.1"/>
</dbReference>
<dbReference type="GO" id="GO:0005509">
    <property type="term" value="F:calcium ion binding"/>
    <property type="evidence" value="ECO:0007669"/>
    <property type="project" value="InterPro"/>
</dbReference>
<feature type="binding site" evidence="8">
    <location>
        <position position="196"/>
    </location>
    <ligand>
        <name>Ca(2+)</name>
        <dbReference type="ChEBI" id="CHEBI:29108"/>
        <label>1</label>
    </ligand>
</feature>
<feature type="binding site" evidence="8">
    <location>
        <position position="237"/>
    </location>
    <ligand>
        <name>Ca(2+)</name>
        <dbReference type="ChEBI" id="CHEBI:29108"/>
        <label>1</label>
    </ligand>
</feature>
<evidence type="ECO:0000256" key="2">
    <source>
        <dbReference type="ARBA" id="ARBA00008061"/>
    </source>
</evidence>
<feature type="domain" description="Glycosyl hydrolase family 13 catalytic" evidence="9">
    <location>
        <begin position="3"/>
        <end position="390"/>
    </location>
</feature>
<dbReference type="InterPro" id="IPR015237">
    <property type="entry name" value="Alpha-amylase_C_pro"/>
</dbReference>
<dbReference type="CDD" id="cd11318">
    <property type="entry name" value="AmyAc_bac_fung_AmyA"/>
    <property type="match status" value="1"/>
</dbReference>
<keyword evidence="5" id="KW-0119">Carbohydrate metabolism</keyword>
<dbReference type="GO" id="GO:0005975">
    <property type="term" value="P:carbohydrate metabolic process"/>
    <property type="evidence" value="ECO:0007669"/>
    <property type="project" value="InterPro"/>
</dbReference>
<dbReference type="Proteomes" id="UP000234239">
    <property type="component" value="Unassembled WGS sequence"/>
</dbReference>
<dbReference type="EMBL" id="PKGY01000004">
    <property type="protein sequence ID" value="PKZ21108.1"/>
    <property type="molecule type" value="Genomic_DNA"/>
</dbReference>
<feature type="binding site" evidence="8">
    <location>
        <position position="204"/>
    </location>
    <ligand>
        <name>Ca(2+)</name>
        <dbReference type="ChEBI" id="CHEBI:29108"/>
        <label>2</label>
    </ligand>
</feature>
<dbReference type="PANTHER" id="PTHR43447">
    <property type="entry name" value="ALPHA-AMYLASE"/>
    <property type="match status" value="1"/>
</dbReference>
<reference evidence="12" key="2">
    <citation type="submission" date="2016-01" db="EMBL/GenBank/DDBJ databases">
        <title>Six Aerococcus type strain genome sequencing and assembly using PacBio and Illumina Hiseq.</title>
        <authorList>
            <person name="Carkaci D."/>
            <person name="Dargis R."/>
            <person name="Nielsen X.C."/>
            <person name="Skovgaard O."/>
            <person name="Fuursted K."/>
            <person name="Christensen J.J."/>
        </authorList>
    </citation>
    <scope>NUCLEOTIDE SEQUENCE [LARGE SCALE GENOMIC DNA]</scope>
    <source>
        <strain evidence="12">CCUG43001</strain>
    </source>
</reference>
<dbReference type="KEGG" id="asan:AWM72_03790"/>
<comment type="similarity">
    <text evidence="2">Belongs to the glycosyl hydrolase 13 family.</text>
</comment>
<keyword evidence="3 8" id="KW-0479">Metal-binding</keyword>
<feature type="binding site" evidence="8">
    <location>
        <position position="102"/>
    </location>
    <ligand>
        <name>Ca(2+)</name>
        <dbReference type="ChEBI" id="CHEBI:29108"/>
        <label>1</label>
    </ligand>
</feature>
<dbReference type="NCBIfam" id="NF006969">
    <property type="entry name" value="PRK09441.1-2"/>
    <property type="match status" value="1"/>
</dbReference>
<name>A0A0X8FAW7_9LACT</name>
<dbReference type="InterPro" id="IPR013780">
    <property type="entry name" value="Glyco_hydro_b"/>
</dbReference>
<evidence type="ECO:0000313" key="12">
    <source>
        <dbReference type="Proteomes" id="UP000069912"/>
    </source>
</evidence>
<keyword evidence="6" id="KW-0326">Glycosidase</keyword>
<dbReference type="SUPFAM" id="SSF51011">
    <property type="entry name" value="Glycosyl hydrolase domain"/>
    <property type="match status" value="1"/>
</dbReference>
<evidence type="ECO:0000256" key="1">
    <source>
        <dbReference type="ARBA" id="ARBA00001913"/>
    </source>
</evidence>
<protein>
    <submittedName>
        <fullName evidence="10">Alpha-amylase</fullName>
    </submittedName>
</protein>
<evidence type="ECO:0000313" key="13">
    <source>
        <dbReference type="Proteomes" id="UP000234239"/>
    </source>
</evidence>
<evidence type="ECO:0000256" key="8">
    <source>
        <dbReference type="PIRSR" id="PIRSR001021-2"/>
    </source>
</evidence>
<dbReference type="Gene3D" id="2.60.40.1180">
    <property type="entry name" value="Golgi alpha-mannosidase II"/>
    <property type="match status" value="1"/>
</dbReference>